<feature type="signal peptide" evidence="10">
    <location>
        <begin position="1"/>
        <end position="19"/>
    </location>
</feature>
<dbReference type="InterPro" id="IPR017853">
    <property type="entry name" value="GH"/>
</dbReference>
<accession>A0AAD7V236</accession>
<dbReference type="InterPro" id="IPR012946">
    <property type="entry name" value="X8"/>
</dbReference>
<keyword evidence="10" id="KW-0808">Transferase</keyword>
<keyword evidence="6 10" id="KW-0472">Membrane</keyword>
<keyword evidence="7" id="KW-1015">Disulfide bond</keyword>
<comment type="similarity">
    <text evidence="3 10">Belongs to the glycosyl hydrolase 72 family.</text>
</comment>
<feature type="region of interest" description="Disordered" evidence="11">
    <location>
        <begin position="463"/>
        <end position="504"/>
    </location>
</feature>
<protein>
    <recommendedName>
        <fullName evidence="10">1,3-beta-glucanosyltransferase</fullName>
        <ecNumber evidence="10">2.4.1.-</ecNumber>
    </recommendedName>
</protein>
<evidence type="ECO:0000313" key="15">
    <source>
        <dbReference type="Proteomes" id="UP001234581"/>
    </source>
</evidence>
<dbReference type="EMBL" id="JARTCD010000036">
    <property type="protein sequence ID" value="KAJ8656850.1"/>
    <property type="molecule type" value="Genomic_DNA"/>
</dbReference>
<dbReference type="AlphaFoldDB" id="A0AAD7V236"/>
<keyword evidence="12" id="KW-0812">Transmembrane</keyword>
<keyword evidence="8" id="KW-0325">Glycoprotein</keyword>
<reference evidence="14 15" key="1">
    <citation type="submission" date="2023-03" db="EMBL/GenBank/DDBJ databases">
        <title>Genome sequence of Lichtheimia ornata CBS 291.66.</title>
        <authorList>
            <person name="Mohabir J.T."/>
            <person name="Shea T.P."/>
            <person name="Kurbessoian T."/>
            <person name="Berby B."/>
            <person name="Fontaine J."/>
            <person name="Livny J."/>
            <person name="Gnirke A."/>
            <person name="Stajich J.E."/>
            <person name="Cuomo C.A."/>
        </authorList>
    </citation>
    <scope>NUCLEOTIDE SEQUENCE [LARGE SCALE GENOMIC DNA]</scope>
    <source>
        <strain evidence="14">CBS 291.66</strain>
    </source>
</reference>
<keyword evidence="12" id="KW-1133">Transmembrane helix</keyword>
<organism evidence="14 15">
    <name type="scientific">Lichtheimia ornata</name>
    <dbReference type="NCBI Taxonomy" id="688661"/>
    <lineage>
        <taxon>Eukaryota</taxon>
        <taxon>Fungi</taxon>
        <taxon>Fungi incertae sedis</taxon>
        <taxon>Mucoromycota</taxon>
        <taxon>Mucoromycotina</taxon>
        <taxon>Mucoromycetes</taxon>
        <taxon>Mucorales</taxon>
        <taxon>Lichtheimiaceae</taxon>
        <taxon>Lichtheimia</taxon>
    </lineage>
</organism>
<dbReference type="Gene3D" id="1.20.58.1040">
    <property type="match status" value="1"/>
</dbReference>
<dbReference type="GO" id="GO:0098552">
    <property type="term" value="C:side of membrane"/>
    <property type="evidence" value="ECO:0007669"/>
    <property type="project" value="UniProtKB-KW"/>
</dbReference>
<dbReference type="GO" id="GO:0042124">
    <property type="term" value="F:1,3-beta-glucanosyltransferase activity"/>
    <property type="evidence" value="ECO:0007669"/>
    <property type="project" value="TreeGrafter"/>
</dbReference>
<dbReference type="RefSeq" id="XP_058341763.1">
    <property type="nucleotide sequence ID" value="XM_058487463.1"/>
</dbReference>
<dbReference type="Proteomes" id="UP001234581">
    <property type="component" value="Unassembled WGS sequence"/>
</dbReference>
<dbReference type="PANTHER" id="PTHR31468:SF2">
    <property type="entry name" value="1,3-BETA-GLUCANOSYLTRANSFERASE GAS1"/>
    <property type="match status" value="1"/>
</dbReference>
<dbReference type="Pfam" id="PF07983">
    <property type="entry name" value="X8"/>
    <property type="match status" value="1"/>
</dbReference>
<proteinExistence type="inferred from homology"/>
<keyword evidence="15" id="KW-1185">Reference proteome</keyword>
<dbReference type="GO" id="GO:0071970">
    <property type="term" value="P:fungal-type cell wall (1-&gt;3)-beta-D-glucan biosynthetic process"/>
    <property type="evidence" value="ECO:0007669"/>
    <property type="project" value="TreeGrafter"/>
</dbReference>
<evidence type="ECO:0000256" key="4">
    <source>
        <dbReference type="ARBA" id="ARBA00022622"/>
    </source>
</evidence>
<evidence type="ECO:0000256" key="7">
    <source>
        <dbReference type="ARBA" id="ARBA00023157"/>
    </source>
</evidence>
<evidence type="ECO:0000256" key="9">
    <source>
        <dbReference type="ARBA" id="ARBA00023288"/>
    </source>
</evidence>
<evidence type="ECO:0000256" key="11">
    <source>
        <dbReference type="SAM" id="MobiDB-lite"/>
    </source>
</evidence>
<dbReference type="InterPro" id="IPR004886">
    <property type="entry name" value="Glucanosyltransferase"/>
</dbReference>
<feature type="chain" id="PRO_5041780249" description="1,3-beta-glucanosyltransferase" evidence="10">
    <location>
        <begin position="20"/>
        <end position="540"/>
    </location>
</feature>
<feature type="domain" description="X8" evidence="13">
    <location>
        <begin position="381"/>
        <end position="474"/>
    </location>
</feature>
<evidence type="ECO:0000256" key="3">
    <source>
        <dbReference type="ARBA" id="ARBA00007528"/>
    </source>
</evidence>
<dbReference type="SUPFAM" id="SSF51445">
    <property type="entry name" value="(Trans)glycosidases"/>
    <property type="match status" value="1"/>
</dbReference>
<dbReference type="Pfam" id="PF03198">
    <property type="entry name" value="Glyco_hydro_72"/>
    <property type="match status" value="1"/>
</dbReference>
<gene>
    <name evidence="14" type="ORF">O0I10_007447</name>
</gene>
<keyword evidence="9 10" id="KW-0449">Lipoprotein</keyword>
<sequence length="540" mass="58665">MQFNVLVLLLFYIAGFVQALNPLSIKGNKFFDSKTKKQFFIKGVAYQPRNGESHLRNNTDVIIDPLTDTAACKRDAALMKKLGLNLIRVYEVDPSKNHDGCMQAFESAGIYLLLDIATPKFSINRETPEYDTRLYAAYTKTVDAFLKYNNIMGFIAGNEVTNDKSNTPASAFVKAAVRDIKKHIRSNGNKEIPVGYAGNDDGDIRDAIKDYFACGAEEEQADFFGVNMYEWCGRSSFQKSGYAERTKEFTGYTKPVFMSEYGCNLVTPRPFTEVEAIYGPEMTGVWSGGVVYEWSQEQNNYGLVQITPDGKAKPLTDYHNLQKALAQVGSDDELAENAATMDDIKTSSNVSCPSASDQWKASTKLPPTPSDEACNCMRDNLSCMASDKVIGTNGKITSAVGEQIDMLCGMVSCDDISNDGEKGRYGAYAFCSPTEKLSYLYHLYMENNKDGKCDFDGNAKVAKPKRSDMNNCSKLAPSSNGGSGGGSSSNHGKDNGDPGSSSSTTSDAGSSCLLQYSPAAAVGALSTALACFLAIMIITT</sequence>
<evidence type="ECO:0000256" key="10">
    <source>
        <dbReference type="RuleBase" id="RU361209"/>
    </source>
</evidence>
<evidence type="ECO:0000256" key="1">
    <source>
        <dbReference type="ARBA" id="ARBA00004196"/>
    </source>
</evidence>
<dbReference type="EC" id="2.4.1.-" evidence="10"/>
<keyword evidence="4 10" id="KW-0336">GPI-anchor</keyword>
<comment type="function">
    <text evidence="10">Splits internally a 1,3-beta-glucan molecule and transfers the newly generated reducing end (the donor) to the non-reducing end of another 1,3-beta-glucan molecule (the acceptor) forming a 1,3-beta linkage, resulting in the elongation of 1,3-beta-glucan chains in the cell wall.</text>
</comment>
<dbReference type="Gene3D" id="3.20.20.80">
    <property type="entry name" value="Glycosidases"/>
    <property type="match status" value="1"/>
</dbReference>
<feature type="transmembrane region" description="Helical" evidence="12">
    <location>
        <begin position="516"/>
        <end position="538"/>
    </location>
</feature>
<dbReference type="SMART" id="SM00768">
    <property type="entry name" value="X8"/>
    <property type="match status" value="1"/>
</dbReference>
<evidence type="ECO:0000313" key="14">
    <source>
        <dbReference type="EMBL" id="KAJ8656850.1"/>
    </source>
</evidence>
<dbReference type="GO" id="GO:0031505">
    <property type="term" value="P:fungal-type cell wall organization"/>
    <property type="evidence" value="ECO:0007669"/>
    <property type="project" value="TreeGrafter"/>
</dbReference>
<evidence type="ECO:0000256" key="5">
    <source>
        <dbReference type="ARBA" id="ARBA00022729"/>
    </source>
</evidence>
<evidence type="ECO:0000259" key="13">
    <source>
        <dbReference type="SMART" id="SM00768"/>
    </source>
</evidence>
<dbReference type="PANTHER" id="PTHR31468">
    <property type="entry name" value="1,3-BETA-GLUCANOSYLTRANSFERASE GAS1"/>
    <property type="match status" value="1"/>
</dbReference>
<name>A0AAD7V236_9FUNG</name>
<comment type="caution">
    <text evidence="14">The sequence shown here is derived from an EMBL/GenBank/DDBJ whole genome shotgun (WGS) entry which is preliminary data.</text>
</comment>
<dbReference type="FunFam" id="3.20.20.80:FF:000038">
    <property type="entry name" value="1,3-beta-glucanosyltransferase"/>
    <property type="match status" value="1"/>
</dbReference>
<dbReference type="GeneID" id="83214856"/>
<evidence type="ECO:0000256" key="6">
    <source>
        <dbReference type="ARBA" id="ARBA00023136"/>
    </source>
</evidence>
<dbReference type="GO" id="GO:0005886">
    <property type="term" value="C:plasma membrane"/>
    <property type="evidence" value="ECO:0007669"/>
    <property type="project" value="UniProtKB-SubCell"/>
</dbReference>
<evidence type="ECO:0000256" key="12">
    <source>
        <dbReference type="SAM" id="Phobius"/>
    </source>
</evidence>
<comment type="subcellular location">
    <subcellularLocation>
        <location evidence="1">Cell envelope</location>
    </subcellularLocation>
    <subcellularLocation>
        <location evidence="10">Cell membrane</location>
        <topology evidence="10">Lipid-anchor</topology>
        <topology evidence="10">GPI-anchor</topology>
    </subcellularLocation>
    <subcellularLocation>
        <location evidence="2">Membrane</location>
        <topology evidence="2">Lipid-anchor</topology>
        <topology evidence="2">GPI-anchor</topology>
    </subcellularLocation>
</comment>
<keyword evidence="5 10" id="KW-0732">Signal</keyword>
<evidence type="ECO:0000256" key="8">
    <source>
        <dbReference type="ARBA" id="ARBA00023180"/>
    </source>
</evidence>
<evidence type="ECO:0000256" key="2">
    <source>
        <dbReference type="ARBA" id="ARBA00004589"/>
    </source>
</evidence>